<protein>
    <submittedName>
        <fullName evidence="1">Uncharacterized protein</fullName>
    </submittedName>
</protein>
<reference evidence="1 2" key="1">
    <citation type="journal article" date="2019" name="Int. J. Syst. Evol. Microbiol.">
        <title>The Global Catalogue of Microorganisms (GCM) 10K type strain sequencing project: providing services to taxonomists for standard genome sequencing and annotation.</title>
        <authorList>
            <consortium name="The Broad Institute Genomics Platform"/>
            <consortium name="The Broad Institute Genome Sequencing Center for Infectious Disease"/>
            <person name="Wu L."/>
            <person name="Ma J."/>
        </authorList>
    </citation>
    <scope>NUCLEOTIDE SEQUENCE [LARGE SCALE GENOMIC DNA]</scope>
    <source>
        <strain evidence="1 2">JCM 11269</strain>
    </source>
</reference>
<name>A0ABN1ST68_9ACTN</name>
<organism evidence="1 2">
    <name type="scientific">Streptomyces thermogriseus</name>
    <dbReference type="NCBI Taxonomy" id="75292"/>
    <lineage>
        <taxon>Bacteria</taxon>
        <taxon>Bacillati</taxon>
        <taxon>Actinomycetota</taxon>
        <taxon>Actinomycetes</taxon>
        <taxon>Kitasatosporales</taxon>
        <taxon>Streptomycetaceae</taxon>
        <taxon>Streptomyces</taxon>
    </lineage>
</organism>
<keyword evidence="2" id="KW-1185">Reference proteome</keyword>
<gene>
    <name evidence="1" type="ORF">GCM10009564_06230</name>
</gene>
<evidence type="ECO:0000313" key="2">
    <source>
        <dbReference type="Proteomes" id="UP001501072"/>
    </source>
</evidence>
<evidence type="ECO:0000313" key="1">
    <source>
        <dbReference type="EMBL" id="GAA1004370.1"/>
    </source>
</evidence>
<accession>A0ABN1ST68</accession>
<dbReference type="EMBL" id="BAAAHU010000003">
    <property type="protein sequence ID" value="GAA1004370.1"/>
    <property type="molecule type" value="Genomic_DNA"/>
</dbReference>
<sequence>MLQMPYRPTASRRRPVVSLIDSIPPDGVGAVLARHVVLDRHGYGTFPREGVPEPAFGFPRGH</sequence>
<dbReference type="Proteomes" id="UP001501072">
    <property type="component" value="Unassembled WGS sequence"/>
</dbReference>
<proteinExistence type="predicted"/>
<comment type="caution">
    <text evidence="1">The sequence shown here is derived from an EMBL/GenBank/DDBJ whole genome shotgun (WGS) entry which is preliminary data.</text>
</comment>